<keyword evidence="3" id="KW-1185">Reference proteome</keyword>
<dbReference type="Proteomes" id="UP000182235">
    <property type="component" value="Unassembled WGS sequence"/>
</dbReference>
<evidence type="ECO:0000256" key="1">
    <source>
        <dbReference type="SAM" id="MobiDB-lite"/>
    </source>
</evidence>
<dbReference type="AlphaFoldDB" id="A0A1J9Q7D9"/>
<evidence type="ECO:0000313" key="2">
    <source>
        <dbReference type="EMBL" id="OJD11077.1"/>
    </source>
</evidence>
<feature type="compositionally biased region" description="Basic residues" evidence="1">
    <location>
        <begin position="237"/>
        <end position="248"/>
    </location>
</feature>
<dbReference type="EMBL" id="LGRN01000618">
    <property type="protein sequence ID" value="OJD11077.1"/>
    <property type="molecule type" value="Genomic_DNA"/>
</dbReference>
<evidence type="ECO:0000313" key="3">
    <source>
        <dbReference type="Proteomes" id="UP000182235"/>
    </source>
</evidence>
<protein>
    <submittedName>
        <fullName evidence="2">Uncharacterized protein</fullName>
    </submittedName>
</protein>
<reference evidence="2 3" key="1">
    <citation type="submission" date="2015-07" db="EMBL/GenBank/DDBJ databases">
        <title>Emmonsia species relationships and genome sequence.</title>
        <authorList>
            <consortium name="The Broad Institute Genomics Platform"/>
            <person name="Cuomo C.A."/>
            <person name="Munoz J.F."/>
            <person name="Imamovic A."/>
            <person name="Priest M.E."/>
            <person name="Young S."/>
            <person name="Clay O.K."/>
            <person name="McEwen J.G."/>
        </authorList>
    </citation>
    <scope>NUCLEOTIDE SEQUENCE [LARGE SCALE GENOMIC DNA]</scope>
    <source>
        <strain evidence="2 3">UAMH 9510</strain>
    </source>
</reference>
<comment type="caution">
    <text evidence="2">The sequence shown here is derived from an EMBL/GenBank/DDBJ whole genome shotgun (WGS) entry which is preliminary data.</text>
</comment>
<feature type="compositionally biased region" description="Acidic residues" evidence="1">
    <location>
        <begin position="207"/>
        <end position="216"/>
    </location>
</feature>
<sequence>MPNPKSPKTMSSRLLTMKFMQRAAAASAYSNPNSNTSTNAPASPTPSTQQQQQQQLQQQQQQHQTYDAIKASIPSPKRQKLSSPSTSTPSTPFTGNTDLEAISAAIRAEEEKRAAAIAKQAAEAGEEEWVIEYPPGTFPEPSPQAAMNGGNAYVVGDAGDEEVIGRQSFGGFKRKGKMGVPMAATSASHDADDDEDEENGDERGSGDDAEQDDDGLDALVNNAKLKAEKKWIEKHREQHNKHNKKRRSSGGAVDLSRLTSISGGVGKGEQQRQHQRHQNSGSGRRGRR</sequence>
<feature type="compositionally biased region" description="Low complexity" evidence="1">
    <location>
        <begin position="82"/>
        <end position="92"/>
    </location>
</feature>
<accession>A0A1J9Q7D9</accession>
<feature type="compositionally biased region" description="Low complexity" evidence="1">
    <location>
        <begin position="23"/>
        <end position="64"/>
    </location>
</feature>
<name>A0A1J9Q7D9_9EURO</name>
<feature type="region of interest" description="Disordered" evidence="1">
    <location>
        <begin position="133"/>
        <end position="153"/>
    </location>
</feature>
<feature type="region of interest" description="Disordered" evidence="1">
    <location>
        <begin position="23"/>
        <end position="99"/>
    </location>
</feature>
<feature type="region of interest" description="Disordered" evidence="1">
    <location>
        <begin position="170"/>
        <end position="288"/>
    </location>
</feature>
<dbReference type="OrthoDB" id="427960at2759"/>
<dbReference type="STRING" id="1447872.A0A1J9Q7D9"/>
<dbReference type="VEuPathDB" id="FungiDB:AJ78_08077"/>
<feature type="compositionally biased region" description="Basic and acidic residues" evidence="1">
    <location>
        <begin position="225"/>
        <end position="236"/>
    </location>
</feature>
<gene>
    <name evidence="2" type="ORF">AJ78_08077</name>
</gene>
<proteinExistence type="predicted"/>
<organism evidence="2 3">
    <name type="scientific">Emergomyces pasteurianus Ep9510</name>
    <dbReference type="NCBI Taxonomy" id="1447872"/>
    <lineage>
        <taxon>Eukaryota</taxon>
        <taxon>Fungi</taxon>
        <taxon>Dikarya</taxon>
        <taxon>Ascomycota</taxon>
        <taxon>Pezizomycotina</taxon>
        <taxon>Eurotiomycetes</taxon>
        <taxon>Eurotiomycetidae</taxon>
        <taxon>Onygenales</taxon>
        <taxon>Ajellomycetaceae</taxon>
        <taxon>Emergomyces</taxon>
    </lineage>
</organism>
<feature type="compositionally biased region" description="Acidic residues" evidence="1">
    <location>
        <begin position="191"/>
        <end position="200"/>
    </location>
</feature>